<evidence type="ECO:0000313" key="5">
    <source>
        <dbReference type="EMBL" id="CAH3190017.1"/>
    </source>
</evidence>
<name>A0ABN8SHZ6_9CNID</name>
<accession>A0ABN8SHZ6</accession>
<organism evidence="5 6">
    <name type="scientific">Porites evermanni</name>
    <dbReference type="NCBI Taxonomy" id="104178"/>
    <lineage>
        <taxon>Eukaryota</taxon>
        <taxon>Metazoa</taxon>
        <taxon>Cnidaria</taxon>
        <taxon>Anthozoa</taxon>
        <taxon>Hexacorallia</taxon>
        <taxon>Scleractinia</taxon>
        <taxon>Fungiina</taxon>
        <taxon>Poritidae</taxon>
        <taxon>Porites</taxon>
    </lineage>
</organism>
<keyword evidence="3" id="KW-0808">Transferase</keyword>
<evidence type="ECO:0000313" key="6">
    <source>
        <dbReference type="Proteomes" id="UP001159427"/>
    </source>
</evidence>
<keyword evidence="2" id="KW-0328">Glycosyltransferase</keyword>
<evidence type="ECO:0000256" key="4">
    <source>
        <dbReference type="SAM" id="Phobius"/>
    </source>
</evidence>
<evidence type="ECO:0000256" key="3">
    <source>
        <dbReference type="ARBA" id="ARBA00022679"/>
    </source>
</evidence>
<proteinExistence type="inferred from homology"/>
<dbReference type="Gene3D" id="3.40.50.2000">
    <property type="entry name" value="Glycogen Phosphorylase B"/>
    <property type="match status" value="1"/>
</dbReference>
<dbReference type="SUPFAM" id="SSF56300">
    <property type="entry name" value="Metallo-dependent phosphatases"/>
    <property type="match status" value="1"/>
</dbReference>
<dbReference type="Proteomes" id="UP001159427">
    <property type="component" value="Unassembled WGS sequence"/>
</dbReference>
<evidence type="ECO:0008006" key="7">
    <source>
        <dbReference type="Google" id="ProtNLM"/>
    </source>
</evidence>
<dbReference type="InterPro" id="IPR050271">
    <property type="entry name" value="UDP-glycosyltransferase"/>
</dbReference>
<feature type="transmembrane region" description="Helical" evidence="4">
    <location>
        <begin position="709"/>
        <end position="732"/>
    </location>
</feature>
<evidence type="ECO:0000256" key="1">
    <source>
        <dbReference type="ARBA" id="ARBA00009995"/>
    </source>
</evidence>
<gene>
    <name evidence="5" type="ORF">PEVE_00019988</name>
</gene>
<dbReference type="Gene3D" id="3.60.21.10">
    <property type="match status" value="1"/>
</dbReference>
<comment type="caution">
    <text evidence="5">The sequence shown here is derived from an EMBL/GenBank/DDBJ whole genome shotgun (WGS) entry which is preliminary data.</text>
</comment>
<comment type="similarity">
    <text evidence="1">Belongs to the UDP-glycosyltransferase family.</text>
</comment>
<protein>
    <recommendedName>
        <fullName evidence="7">UDP-glycosyltransferase</fullName>
    </recommendedName>
</protein>
<dbReference type="PANTHER" id="PTHR48043">
    <property type="entry name" value="EG:EG0003.4 PROTEIN-RELATED"/>
    <property type="match status" value="1"/>
</dbReference>
<keyword evidence="4" id="KW-1133">Transmembrane helix</keyword>
<dbReference type="EMBL" id="CALNXI010002691">
    <property type="protein sequence ID" value="CAH3190017.1"/>
    <property type="molecule type" value="Genomic_DNA"/>
</dbReference>
<keyword evidence="6" id="KW-1185">Reference proteome</keyword>
<keyword evidence="4" id="KW-0812">Transmembrane</keyword>
<dbReference type="InterPro" id="IPR002213">
    <property type="entry name" value="UDP_glucos_trans"/>
</dbReference>
<dbReference type="InterPro" id="IPR029052">
    <property type="entry name" value="Metallo-depent_PP-like"/>
</dbReference>
<dbReference type="SUPFAM" id="SSF53756">
    <property type="entry name" value="UDP-Glycosyltransferase/glycogen phosphorylase"/>
    <property type="match status" value="1"/>
</dbReference>
<dbReference type="Pfam" id="PF00201">
    <property type="entry name" value="UDPGT"/>
    <property type="match status" value="1"/>
</dbReference>
<dbReference type="PANTHER" id="PTHR48043:SF145">
    <property type="entry name" value="FI06409P-RELATED"/>
    <property type="match status" value="1"/>
</dbReference>
<sequence>MLRPDNIGLNLDIHPDALAMNQASRAGKTPEESRILKAADCKLPMFTRYRESTCNENFFFVQVVAPKFGLSAHPEESCEVEKQTMDKIVHCLNNMKPKPRFLVVHGNFTNAEPNDKEFFPQLELFKSSFDNLSAEIPVVCVCGRSDCGDPPTLSYVESYRKTFGDDWFAFWVEGVQFLVLNTAYFKDPSGNTESLRIEQREWLESKLLEAQVNPPRQIILLQSTPWFCKSIDEPYHDNNLDACVRQEVAPKLTEAEVKYVFTGHVNGVGKDQGLEIIQTSSLGKEKLGFRVVKVALFTPSSQQIKPSEKIQHRTYQVPFKPDFLDDFIRLEIEGRTFELFMKKSGILNGLCGGALNSTDVLDELKNYDLIIYYGGIYCAPLVGEFLDIPRVEIFPYPPNILLNAYHMTPMPVSYVPQLIKPDLTDKMTFGERVINLVAYLGSRLVLSLVLDRPMNNLKIKFNIKPERSFQEAVGDAEMVIITADFALEYPLPLLPGQVMVGPLSVKDPNLIPPDFEEFISSSGGNGFIIVSFGSNVASLLPQAEVDMLALAFGKLKERVVWRLKGYIPSFLGSNIKVVDWLPQNDLLGHKDIKAFVTHVGHNSLYESTYHGVPVVAVPLFADQFANAKKAQHFGLGLTVNHRSTTVQQLVETIELVVREPRFKQSAMRISSLLKDRPRSPLQETCDWIEYVIRHGGARHLRAQVFNIPWYQYFLLDVIAFLVAMVTLVVVVIRLSCTCLCRLCCKRSSDKAKKD</sequence>
<evidence type="ECO:0000256" key="2">
    <source>
        <dbReference type="ARBA" id="ARBA00022676"/>
    </source>
</evidence>
<reference evidence="5 6" key="1">
    <citation type="submission" date="2022-05" db="EMBL/GenBank/DDBJ databases">
        <authorList>
            <consortium name="Genoscope - CEA"/>
            <person name="William W."/>
        </authorList>
    </citation>
    <scope>NUCLEOTIDE SEQUENCE [LARGE SCALE GENOMIC DNA]</scope>
</reference>
<dbReference type="CDD" id="cd03784">
    <property type="entry name" value="GT1_Gtf-like"/>
    <property type="match status" value="1"/>
</dbReference>
<keyword evidence="4" id="KW-0472">Membrane</keyword>